<sequence>MGDAPADGEPADALRAVLGRLRAAVPARGRALVAIDGIGGSGKSTFAADLARRVDDRPVVVLHADDFLHPSATRHARGRLSPEGFWLDAYDYAALTAGALEPLRRGGDGLYRTHALDHAADRTVRPDPVRAPDDALVLVEGTFLHRDELVGFWDFSVYLDVALAEGSRRLGLRDGVDPGAEQGPLRRYTEAQRLYFAAASPWDRARVVIDTTDAARPRVIEASAVAALR</sequence>
<dbReference type="Proteomes" id="UP000317046">
    <property type="component" value="Unassembled WGS sequence"/>
</dbReference>
<keyword evidence="1" id="KW-0418">Kinase</keyword>
<dbReference type="InterPro" id="IPR027417">
    <property type="entry name" value="P-loop_NTPase"/>
</dbReference>
<organism evidence="1 2">
    <name type="scientific">Cellulomonas cellasea</name>
    <dbReference type="NCBI Taxonomy" id="43670"/>
    <lineage>
        <taxon>Bacteria</taxon>
        <taxon>Bacillati</taxon>
        <taxon>Actinomycetota</taxon>
        <taxon>Actinomycetes</taxon>
        <taxon>Micrococcales</taxon>
        <taxon>Cellulomonadaceae</taxon>
        <taxon>Cellulomonas</taxon>
    </lineage>
</organism>
<gene>
    <name evidence="1" type="ORF">CCE01nite_18990</name>
</gene>
<dbReference type="EMBL" id="BJLR01000017">
    <property type="protein sequence ID" value="GEA87950.1"/>
    <property type="molecule type" value="Genomic_DNA"/>
</dbReference>
<proteinExistence type="predicted"/>
<keyword evidence="1" id="KW-0808">Transferase</keyword>
<evidence type="ECO:0000313" key="2">
    <source>
        <dbReference type="Proteomes" id="UP000317046"/>
    </source>
</evidence>
<dbReference type="RefSeq" id="WP_218026462.1">
    <property type="nucleotide sequence ID" value="NZ_BJLR01000017.1"/>
</dbReference>
<dbReference type="Gene3D" id="3.40.50.300">
    <property type="entry name" value="P-loop containing nucleotide triphosphate hydrolases"/>
    <property type="match status" value="1"/>
</dbReference>
<dbReference type="AlphaFoldDB" id="A0A4Y3KYJ3"/>
<evidence type="ECO:0000313" key="1">
    <source>
        <dbReference type="EMBL" id="GEA87950.1"/>
    </source>
</evidence>
<reference evidence="1" key="1">
    <citation type="submission" date="2019-06" db="EMBL/GenBank/DDBJ databases">
        <title>Whole genome shotgun sequence of Cellulomonas cellasea NBRC 3753.</title>
        <authorList>
            <person name="Hosoyama A."/>
            <person name="Uohara A."/>
            <person name="Ohji S."/>
            <person name="Ichikawa N."/>
        </authorList>
    </citation>
    <scope>NUCLEOTIDE SEQUENCE [LARGE SCALE GENOMIC DNA]</scope>
    <source>
        <strain evidence="1">NBRC 3753</strain>
    </source>
</reference>
<accession>A0A4Y3KYJ3</accession>
<keyword evidence="2" id="KW-1185">Reference proteome</keyword>
<dbReference type="SUPFAM" id="SSF52540">
    <property type="entry name" value="P-loop containing nucleoside triphosphate hydrolases"/>
    <property type="match status" value="1"/>
</dbReference>
<protein>
    <submittedName>
        <fullName evidence="1">Uridine kinase</fullName>
    </submittedName>
</protein>
<name>A0A4Y3KYJ3_9CELL</name>
<comment type="caution">
    <text evidence="1">The sequence shown here is derived from an EMBL/GenBank/DDBJ whole genome shotgun (WGS) entry which is preliminary data.</text>
</comment>
<dbReference type="GO" id="GO:0016301">
    <property type="term" value="F:kinase activity"/>
    <property type="evidence" value="ECO:0007669"/>
    <property type="project" value="UniProtKB-KW"/>
</dbReference>